<dbReference type="EMBL" id="PVUF01000016">
    <property type="protein sequence ID" value="PRZ45313.1"/>
    <property type="molecule type" value="Genomic_DNA"/>
</dbReference>
<organism evidence="4 5">
    <name type="scientific">Tritonibacter scottomollicae</name>
    <name type="common">Epibacterium scottomollicae</name>
    <dbReference type="NCBI Taxonomy" id="483013"/>
    <lineage>
        <taxon>Bacteria</taxon>
        <taxon>Pseudomonadati</taxon>
        <taxon>Pseudomonadota</taxon>
        <taxon>Alphaproteobacteria</taxon>
        <taxon>Rhodobacterales</taxon>
        <taxon>Paracoccaceae</taxon>
        <taxon>Tritonibacter</taxon>
    </lineage>
</organism>
<accession>A0A2T1A9N3</accession>
<dbReference type="PANTHER" id="PTHR35530:SF2">
    <property type="entry name" value="BSL4019 PROTEIN"/>
    <property type="match status" value="1"/>
</dbReference>
<sequence length="72" mass="7791">MPSIDIQVLEGVFSAEEKAEIIRKVTDAFGEVAGQTIRAGTSVRVHEVSSGSWGYAGHILTTEDALEMRARD</sequence>
<evidence type="ECO:0000313" key="5">
    <source>
        <dbReference type="Proteomes" id="UP000237718"/>
    </source>
</evidence>
<evidence type="ECO:0000256" key="1">
    <source>
        <dbReference type="ARBA" id="ARBA00006723"/>
    </source>
</evidence>
<comment type="caution">
    <text evidence="4">The sequence shown here is derived from an EMBL/GenBank/DDBJ whole genome shotgun (WGS) entry which is preliminary data.</text>
</comment>
<reference evidence="4 5" key="1">
    <citation type="submission" date="2018-03" db="EMBL/GenBank/DDBJ databases">
        <title>Genomic Encyclopedia of Archaeal and Bacterial Type Strains, Phase II (KMG-II): from individual species to whole genera.</title>
        <authorList>
            <person name="Goeker M."/>
        </authorList>
    </citation>
    <scope>NUCLEOTIDE SEQUENCE [LARGE SCALE GENOMIC DNA]</scope>
    <source>
        <strain evidence="4 5">DSM 25328</strain>
    </source>
</reference>
<dbReference type="RefSeq" id="WP_106165160.1">
    <property type="nucleotide sequence ID" value="NZ_PVUF01000016.1"/>
</dbReference>
<dbReference type="GO" id="GO:0016853">
    <property type="term" value="F:isomerase activity"/>
    <property type="evidence" value="ECO:0007669"/>
    <property type="project" value="UniProtKB-KW"/>
</dbReference>
<evidence type="ECO:0000259" key="3">
    <source>
        <dbReference type="Pfam" id="PF01361"/>
    </source>
</evidence>
<dbReference type="SUPFAM" id="SSF55331">
    <property type="entry name" value="Tautomerase/MIF"/>
    <property type="match status" value="1"/>
</dbReference>
<protein>
    <submittedName>
        <fullName evidence="4">4-oxalocrotonate tautomerase</fullName>
    </submittedName>
</protein>
<dbReference type="OrthoDB" id="8098375at2"/>
<proteinExistence type="inferred from homology"/>
<gene>
    <name evidence="4" type="ORF">CLV89_11659</name>
</gene>
<dbReference type="AlphaFoldDB" id="A0A2T1A9N3"/>
<dbReference type="InterPro" id="IPR014347">
    <property type="entry name" value="Tautomerase/MIF_sf"/>
</dbReference>
<dbReference type="Pfam" id="PF01361">
    <property type="entry name" value="Tautomerase"/>
    <property type="match status" value="1"/>
</dbReference>
<evidence type="ECO:0000313" key="4">
    <source>
        <dbReference type="EMBL" id="PRZ45313.1"/>
    </source>
</evidence>
<dbReference type="InterPro" id="IPR004370">
    <property type="entry name" value="4-OT-like_dom"/>
</dbReference>
<dbReference type="Proteomes" id="UP000237718">
    <property type="component" value="Unassembled WGS sequence"/>
</dbReference>
<name>A0A2T1A9N3_TRISK</name>
<evidence type="ECO:0000256" key="2">
    <source>
        <dbReference type="ARBA" id="ARBA00023235"/>
    </source>
</evidence>
<dbReference type="PANTHER" id="PTHR35530">
    <property type="entry name" value="TAUTOMERASE-RELATED"/>
    <property type="match status" value="1"/>
</dbReference>
<comment type="similarity">
    <text evidence="1">Belongs to the 4-oxalocrotonate tautomerase family.</text>
</comment>
<feature type="domain" description="4-oxalocrotonate tautomerase-like" evidence="3">
    <location>
        <begin position="2"/>
        <end position="61"/>
    </location>
</feature>
<dbReference type="Gene3D" id="3.30.429.10">
    <property type="entry name" value="Macrophage Migration Inhibitory Factor"/>
    <property type="match status" value="1"/>
</dbReference>
<keyword evidence="2" id="KW-0413">Isomerase</keyword>